<dbReference type="AlphaFoldDB" id="A0ABD3NML1"/>
<name>A0ABD3NML1_9STRA</name>
<reference evidence="2 3" key="1">
    <citation type="submission" date="2024-10" db="EMBL/GenBank/DDBJ databases">
        <title>Updated reference genomes for cyclostephanoid diatoms.</title>
        <authorList>
            <person name="Roberts W.R."/>
            <person name="Alverson A.J."/>
        </authorList>
    </citation>
    <scope>NUCLEOTIDE SEQUENCE [LARGE SCALE GENOMIC DNA]</scope>
    <source>
        <strain evidence="2 3">AJA276-08</strain>
    </source>
</reference>
<dbReference type="EMBL" id="JALLAZ020001358">
    <property type="protein sequence ID" value="KAL3776351.1"/>
    <property type="molecule type" value="Genomic_DNA"/>
</dbReference>
<evidence type="ECO:0000313" key="3">
    <source>
        <dbReference type="Proteomes" id="UP001530315"/>
    </source>
</evidence>
<feature type="region of interest" description="Disordered" evidence="1">
    <location>
        <begin position="144"/>
        <end position="177"/>
    </location>
</feature>
<comment type="caution">
    <text evidence="2">The sequence shown here is derived from an EMBL/GenBank/DDBJ whole genome shotgun (WGS) entry which is preliminary data.</text>
</comment>
<evidence type="ECO:0000256" key="1">
    <source>
        <dbReference type="SAM" id="MobiDB-lite"/>
    </source>
</evidence>
<gene>
    <name evidence="2" type="ORF">ACHAW5_002453</name>
</gene>
<evidence type="ECO:0000313" key="2">
    <source>
        <dbReference type="EMBL" id="KAL3776351.1"/>
    </source>
</evidence>
<proteinExistence type="predicted"/>
<keyword evidence="3" id="KW-1185">Reference proteome</keyword>
<dbReference type="Proteomes" id="UP001530315">
    <property type="component" value="Unassembled WGS sequence"/>
</dbReference>
<accession>A0ABD3NML1</accession>
<sequence>MLHMSSDGGERLLRALSFVIGRNLPETYLCLICLLNLTYCRENARVVAYHVPSTMTTTTTSSSLTPPHRWSRSDAAVRLGNEEDDNARIIPSSSSRVLSDPSSLMRSIERVMTTNAVHAFGVVRSVQGEAMRWSCGLIQNLTRAKSRSGGGRGRGGGVDEDGTPSSSPSSNDDNDADAAEEVCSLISRTDIPDIVVRLIDSSPRPTVEWTRDSLEDACLGAMCNMAVWRESLGALKRADAARCLRRLEGLPGIHGYRARAIRCSLGASSPLRFDRAVSSPL</sequence>
<evidence type="ECO:0008006" key="4">
    <source>
        <dbReference type="Google" id="ProtNLM"/>
    </source>
</evidence>
<organism evidence="2 3">
    <name type="scientific">Stephanodiscus triporus</name>
    <dbReference type="NCBI Taxonomy" id="2934178"/>
    <lineage>
        <taxon>Eukaryota</taxon>
        <taxon>Sar</taxon>
        <taxon>Stramenopiles</taxon>
        <taxon>Ochrophyta</taxon>
        <taxon>Bacillariophyta</taxon>
        <taxon>Coscinodiscophyceae</taxon>
        <taxon>Thalassiosirophycidae</taxon>
        <taxon>Stephanodiscales</taxon>
        <taxon>Stephanodiscaceae</taxon>
        <taxon>Stephanodiscus</taxon>
    </lineage>
</organism>
<protein>
    <recommendedName>
        <fullName evidence="4">Protein HGH1 homolog</fullName>
    </recommendedName>
</protein>